<keyword evidence="1" id="KW-0808">Transferase</keyword>
<dbReference type="GO" id="GO:0016779">
    <property type="term" value="F:nucleotidyltransferase activity"/>
    <property type="evidence" value="ECO:0007669"/>
    <property type="project" value="UniProtKB-KW"/>
</dbReference>
<name>A0A225WVL7_9STRA</name>
<dbReference type="Proteomes" id="UP000198211">
    <property type="component" value="Unassembled WGS sequence"/>
</dbReference>
<proteinExistence type="predicted"/>
<evidence type="ECO:0000313" key="1">
    <source>
        <dbReference type="EMBL" id="OWZ21117.1"/>
    </source>
</evidence>
<keyword evidence="2" id="KW-1185">Reference proteome</keyword>
<sequence length="77" mass="8994">MEATCALSMFATNNHLLSRMQQGNVKYCRPKFLMTNRMLRLFSVDSHKPLLSNGIVYTDRGFDMFHANHMDILHFDN</sequence>
<dbReference type="AlphaFoldDB" id="A0A225WVL7"/>
<organism evidence="1 2">
    <name type="scientific">Phytophthora megakarya</name>
    <dbReference type="NCBI Taxonomy" id="4795"/>
    <lineage>
        <taxon>Eukaryota</taxon>
        <taxon>Sar</taxon>
        <taxon>Stramenopiles</taxon>
        <taxon>Oomycota</taxon>
        <taxon>Peronosporomycetes</taxon>
        <taxon>Peronosporales</taxon>
        <taxon>Peronosporaceae</taxon>
        <taxon>Phytophthora</taxon>
    </lineage>
</organism>
<comment type="caution">
    <text evidence="1">The sequence shown here is derived from an EMBL/GenBank/DDBJ whole genome shotgun (WGS) entry which is preliminary data.</text>
</comment>
<dbReference type="EMBL" id="NBNE01000257">
    <property type="protein sequence ID" value="OWZ21117.1"/>
    <property type="molecule type" value="Genomic_DNA"/>
</dbReference>
<dbReference type="STRING" id="4795.A0A225WVL7"/>
<protein>
    <submittedName>
        <fullName evidence="1">Ethanolamine-phosphate cytidylyltransferase</fullName>
    </submittedName>
</protein>
<keyword evidence="1" id="KW-0548">Nucleotidyltransferase</keyword>
<gene>
    <name evidence="1" type="ORF">PHMEG_0004389</name>
</gene>
<evidence type="ECO:0000313" key="2">
    <source>
        <dbReference type="Proteomes" id="UP000198211"/>
    </source>
</evidence>
<accession>A0A225WVL7</accession>
<reference evidence="2" key="1">
    <citation type="submission" date="2017-03" db="EMBL/GenBank/DDBJ databases">
        <title>Phytopthora megakarya and P. palmivora, two closely related causual agents of cacao black pod achieved similar genome size and gene model numbers by different mechanisms.</title>
        <authorList>
            <person name="Ali S."/>
            <person name="Shao J."/>
            <person name="Larry D.J."/>
            <person name="Kronmiller B."/>
            <person name="Shen D."/>
            <person name="Strem M.D."/>
            <person name="Melnick R.L."/>
            <person name="Guiltinan M.J."/>
            <person name="Tyler B.M."/>
            <person name="Meinhardt L.W."/>
            <person name="Bailey B.A."/>
        </authorList>
    </citation>
    <scope>NUCLEOTIDE SEQUENCE [LARGE SCALE GENOMIC DNA]</scope>
    <source>
        <strain evidence="2">zdho120</strain>
    </source>
</reference>